<dbReference type="OrthoDB" id="354509at2759"/>
<gene>
    <name evidence="2" type="ORF">PPERSA_08777</name>
</gene>
<dbReference type="EMBL" id="LDAU01000027">
    <property type="protein sequence ID" value="KRX10475.1"/>
    <property type="molecule type" value="Genomic_DNA"/>
</dbReference>
<name>A0A0V0R7N0_PSEPJ</name>
<evidence type="ECO:0000256" key="1">
    <source>
        <dbReference type="SAM" id="MobiDB-lite"/>
    </source>
</evidence>
<comment type="caution">
    <text evidence="2">The sequence shown here is derived from an EMBL/GenBank/DDBJ whole genome shotgun (WGS) entry which is preliminary data.</text>
</comment>
<proteinExistence type="predicted"/>
<accession>A0A0V0R7N0</accession>
<evidence type="ECO:0000313" key="2">
    <source>
        <dbReference type="EMBL" id="KRX10475.1"/>
    </source>
</evidence>
<dbReference type="Proteomes" id="UP000054937">
    <property type="component" value="Unassembled WGS sequence"/>
</dbReference>
<feature type="compositionally biased region" description="Basic and acidic residues" evidence="1">
    <location>
        <begin position="190"/>
        <end position="201"/>
    </location>
</feature>
<feature type="region of interest" description="Disordered" evidence="1">
    <location>
        <begin position="190"/>
        <end position="211"/>
    </location>
</feature>
<dbReference type="PANTHER" id="PTHR34689:SF1">
    <property type="entry name" value="NUCLEIC ACID-BINDING PROTEIN"/>
    <property type="match status" value="1"/>
</dbReference>
<dbReference type="OMA" id="IHTLDMN"/>
<dbReference type="InParanoid" id="A0A0V0R7N0"/>
<dbReference type="PANTHER" id="PTHR34689">
    <property type="entry name" value="NUCLEIC ACID-BINDING PROTEIN"/>
    <property type="match status" value="1"/>
</dbReference>
<sequence>MPKEHRKRKISEQTDDSLNFESLSVSLESEKEKKSKKRRKDKNAQDFYDKKEEFLAWMAEIKGLNIESVNQFEEKRLFEEYVEDYNLANFPNKKYYDLQLYQKKLQQKAFIQQQQKELENIEMVVFNDEDQLKQKNKKQAEDFKKQQEQLQLQQLLQNQNIAKDIKEQQNIQNQLIQSYKTGDQQKVLELKKKLEPKKDENQGYQNQDDYI</sequence>
<reference evidence="2 3" key="1">
    <citation type="journal article" date="2015" name="Sci. Rep.">
        <title>Genome of the facultative scuticociliatosis pathogen Pseudocohnilembus persalinus provides insight into its virulence through horizontal gene transfer.</title>
        <authorList>
            <person name="Xiong J."/>
            <person name="Wang G."/>
            <person name="Cheng J."/>
            <person name="Tian M."/>
            <person name="Pan X."/>
            <person name="Warren A."/>
            <person name="Jiang C."/>
            <person name="Yuan D."/>
            <person name="Miao W."/>
        </authorList>
    </citation>
    <scope>NUCLEOTIDE SEQUENCE [LARGE SCALE GENOMIC DNA]</scope>
    <source>
        <strain evidence="2">36N120E</strain>
    </source>
</reference>
<dbReference type="AlphaFoldDB" id="A0A0V0R7N0"/>
<evidence type="ECO:0000313" key="3">
    <source>
        <dbReference type="Proteomes" id="UP000054937"/>
    </source>
</evidence>
<protein>
    <submittedName>
        <fullName evidence="2">Uncharacterized protein</fullName>
    </submittedName>
</protein>
<feature type="compositionally biased region" description="Polar residues" evidence="1">
    <location>
        <begin position="202"/>
        <end position="211"/>
    </location>
</feature>
<keyword evidence="3" id="KW-1185">Reference proteome</keyword>
<organism evidence="2 3">
    <name type="scientific">Pseudocohnilembus persalinus</name>
    <name type="common">Ciliate</name>
    <dbReference type="NCBI Taxonomy" id="266149"/>
    <lineage>
        <taxon>Eukaryota</taxon>
        <taxon>Sar</taxon>
        <taxon>Alveolata</taxon>
        <taxon>Ciliophora</taxon>
        <taxon>Intramacronucleata</taxon>
        <taxon>Oligohymenophorea</taxon>
        <taxon>Scuticociliatia</taxon>
        <taxon>Philasterida</taxon>
        <taxon>Pseudocohnilembidae</taxon>
        <taxon>Pseudocohnilembus</taxon>
    </lineage>
</organism>